<evidence type="ECO:0000313" key="2">
    <source>
        <dbReference type="Proteomes" id="UP000599391"/>
    </source>
</evidence>
<evidence type="ECO:0000313" key="1">
    <source>
        <dbReference type="EMBL" id="MBH8554231.1"/>
    </source>
</evidence>
<protein>
    <submittedName>
        <fullName evidence="1">Uncharacterized protein</fullName>
    </submittedName>
</protein>
<dbReference type="AlphaFoldDB" id="A0A8J7L3Y2"/>
<comment type="caution">
    <text evidence="1">The sequence shown here is derived from an EMBL/GenBank/DDBJ whole genome shotgun (WGS) entry which is preliminary data.</text>
</comment>
<dbReference type="Proteomes" id="UP000599391">
    <property type="component" value="Unassembled WGS sequence"/>
</dbReference>
<gene>
    <name evidence="1" type="ORF">I8751_18045</name>
</gene>
<keyword evidence="2" id="KW-1185">Reference proteome</keyword>
<reference evidence="1 2" key="1">
    <citation type="journal article" date="2021" name="Int. J. Syst. Evol. Microbiol.">
        <title>Amazonocrinis nigriterrae gen. nov., sp. nov., Atlanticothrix silvestris gen. nov., sp. nov. and Dendronalium phyllosphericum gen. nov., sp. nov., nostocacean cyanobacteria from Brazilian environments.</title>
        <authorList>
            <person name="Alvarenga D.O."/>
            <person name="Andreote A.P.D."/>
            <person name="Branco L.H.Z."/>
            <person name="Delbaje E."/>
            <person name="Cruz R.B."/>
            <person name="Varani A.M."/>
            <person name="Fiore M.F."/>
        </authorList>
    </citation>
    <scope>NUCLEOTIDE SEQUENCE [LARGE SCALE GENOMIC DNA]</scope>
    <source>
        <strain evidence="1 2">CENA357</strain>
    </source>
</reference>
<dbReference type="RefSeq" id="WP_214440476.1">
    <property type="nucleotide sequence ID" value="NZ_JAECZB010000067.1"/>
</dbReference>
<sequence length="129" mass="15396">MNWYELPSQFVLHNSVNNCDRVSKAQKTYSAFLSRNDSKNIREDPTTELVELWQPEGASYYNGKLILQPQQRWTPEQELELLEWHPMFTSRCPQCGYEFDRDYTSLVHWDRAECGWMIPFREISLNMPS</sequence>
<dbReference type="EMBL" id="JAECZB010000067">
    <property type="protein sequence ID" value="MBH8554231.1"/>
    <property type="molecule type" value="Genomic_DNA"/>
</dbReference>
<accession>A0A8J7L3Y2</accession>
<proteinExistence type="predicted"/>
<organism evidence="1 2">
    <name type="scientific">Atlanticothrix silvestris CENA357</name>
    <dbReference type="NCBI Taxonomy" id="1725252"/>
    <lineage>
        <taxon>Bacteria</taxon>
        <taxon>Bacillati</taxon>
        <taxon>Cyanobacteriota</taxon>
        <taxon>Cyanophyceae</taxon>
        <taxon>Nostocales</taxon>
        <taxon>Nodulariaceae</taxon>
        <taxon>Atlanticothrix</taxon>
        <taxon>Atlanticothrix silvestris</taxon>
    </lineage>
</organism>
<name>A0A8J7L3Y2_9CYAN</name>